<evidence type="ECO:0000256" key="1">
    <source>
        <dbReference type="ARBA" id="ARBA00000085"/>
    </source>
</evidence>
<dbReference type="SMART" id="SM00388">
    <property type="entry name" value="HisKA"/>
    <property type="match status" value="1"/>
</dbReference>
<dbReference type="PANTHER" id="PTHR43047:SF72">
    <property type="entry name" value="OSMOSENSING HISTIDINE PROTEIN KINASE SLN1"/>
    <property type="match status" value="1"/>
</dbReference>
<dbReference type="CDD" id="cd00082">
    <property type="entry name" value="HisKA"/>
    <property type="match status" value="1"/>
</dbReference>
<dbReference type="SUPFAM" id="SSF55874">
    <property type="entry name" value="ATPase domain of HSP90 chaperone/DNA topoisomerase II/histidine kinase"/>
    <property type="match status" value="1"/>
</dbReference>
<keyword evidence="3 6" id="KW-0597">Phosphoprotein</keyword>
<dbReference type="PROSITE" id="PS50109">
    <property type="entry name" value="HIS_KIN"/>
    <property type="match status" value="1"/>
</dbReference>
<feature type="modified residue" description="4-aspartylphosphate" evidence="6">
    <location>
        <position position="634"/>
    </location>
</feature>
<keyword evidence="7" id="KW-1133">Transmembrane helix</keyword>
<dbReference type="Gene3D" id="3.30.565.10">
    <property type="entry name" value="Histidine kinase-like ATPase, C-terminal domain"/>
    <property type="match status" value="1"/>
</dbReference>
<dbReference type="Gene3D" id="3.40.50.2300">
    <property type="match status" value="1"/>
</dbReference>
<dbReference type="PANTHER" id="PTHR43047">
    <property type="entry name" value="TWO-COMPONENT HISTIDINE PROTEIN KINASE"/>
    <property type="match status" value="1"/>
</dbReference>
<dbReference type="GO" id="GO:0009927">
    <property type="term" value="F:histidine phosphotransfer kinase activity"/>
    <property type="evidence" value="ECO:0007669"/>
    <property type="project" value="TreeGrafter"/>
</dbReference>
<dbReference type="Gene3D" id="1.20.120.160">
    <property type="entry name" value="HPT domain"/>
    <property type="match status" value="1"/>
</dbReference>
<evidence type="ECO:0000313" key="10">
    <source>
        <dbReference type="EMBL" id="SCD21397.1"/>
    </source>
</evidence>
<evidence type="ECO:0000259" key="9">
    <source>
        <dbReference type="PROSITE" id="PS50110"/>
    </source>
</evidence>
<keyword evidence="4" id="KW-0808">Transferase</keyword>
<dbReference type="EMBL" id="LT605205">
    <property type="protein sequence ID" value="SCD21397.1"/>
    <property type="molecule type" value="Genomic_DNA"/>
</dbReference>
<keyword evidence="7" id="KW-0472">Membrane</keyword>
<dbReference type="Pfam" id="PF00512">
    <property type="entry name" value="HisKA"/>
    <property type="match status" value="1"/>
</dbReference>
<comment type="catalytic activity">
    <reaction evidence="1">
        <text>ATP + protein L-histidine = ADP + protein N-phospho-L-histidine.</text>
        <dbReference type="EC" id="2.7.13.3"/>
    </reaction>
</comment>
<dbReference type="SUPFAM" id="SSF47384">
    <property type="entry name" value="Homodimeric domain of signal transducing histidine kinase"/>
    <property type="match status" value="1"/>
</dbReference>
<dbReference type="Pfam" id="PF02518">
    <property type="entry name" value="HATPase_c"/>
    <property type="match status" value="1"/>
</dbReference>
<dbReference type="InterPro" id="IPR011006">
    <property type="entry name" value="CheY-like_superfamily"/>
</dbReference>
<dbReference type="AlphaFoldDB" id="A0A1R3T9V5"/>
<dbReference type="InterPro" id="IPR036097">
    <property type="entry name" value="HisK_dim/P_sf"/>
</dbReference>
<dbReference type="KEGG" id="psac:PSM36_2596"/>
<dbReference type="SMART" id="SM00448">
    <property type="entry name" value="REC"/>
    <property type="match status" value="1"/>
</dbReference>
<evidence type="ECO:0000256" key="6">
    <source>
        <dbReference type="PROSITE-ProRule" id="PRU00169"/>
    </source>
</evidence>
<gene>
    <name evidence="10" type="ORF">PSM36_2596</name>
</gene>
<feature type="transmembrane region" description="Helical" evidence="7">
    <location>
        <begin position="284"/>
        <end position="307"/>
    </location>
</feature>
<protein>
    <recommendedName>
        <fullName evidence="2">histidine kinase</fullName>
        <ecNumber evidence="2">2.7.13.3</ecNumber>
    </recommendedName>
</protein>
<organism evidence="10 11">
    <name type="scientific">Proteiniphilum saccharofermentans</name>
    <dbReference type="NCBI Taxonomy" id="1642647"/>
    <lineage>
        <taxon>Bacteria</taxon>
        <taxon>Pseudomonadati</taxon>
        <taxon>Bacteroidota</taxon>
        <taxon>Bacteroidia</taxon>
        <taxon>Bacteroidales</taxon>
        <taxon>Dysgonomonadaceae</taxon>
        <taxon>Proteiniphilum</taxon>
    </lineage>
</organism>
<dbReference type="SUPFAM" id="SSF52172">
    <property type="entry name" value="CheY-like"/>
    <property type="match status" value="1"/>
</dbReference>
<dbReference type="InterPro" id="IPR003661">
    <property type="entry name" value="HisK_dim/P_dom"/>
</dbReference>
<dbReference type="Proteomes" id="UP000187464">
    <property type="component" value="Chromosome I"/>
</dbReference>
<evidence type="ECO:0000256" key="7">
    <source>
        <dbReference type="SAM" id="Phobius"/>
    </source>
</evidence>
<dbReference type="SUPFAM" id="SSF47226">
    <property type="entry name" value="Histidine-containing phosphotransfer domain, HPT domain"/>
    <property type="match status" value="1"/>
</dbReference>
<reference evidence="10 11" key="1">
    <citation type="submission" date="2016-08" db="EMBL/GenBank/DDBJ databases">
        <authorList>
            <person name="Seilhamer J.J."/>
        </authorList>
    </citation>
    <scope>NUCLEOTIDE SEQUENCE [LARGE SCALE GENOMIC DNA]</scope>
    <source>
        <strain evidence="10">M3/6</strain>
    </source>
</reference>
<dbReference type="GO" id="GO:0005886">
    <property type="term" value="C:plasma membrane"/>
    <property type="evidence" value="ECO:0007669"/>
    <property type="project" value="TreeGrafter"/>
</dbReference>
<dbReference type="Pfam" id="PF00072">
    <property type="entry name" value="Response_reg"/>
    <property type="match status" value="1"/>
</dbReference>
<dbReference type="EC" id="2.7.13.3" evidence="2"/>
<dbReference type="PROSITE" id="PS50110">
    <property type="entry name" value="RESPONSE_REGULATORY"/>
    <property type="match status" value="1"/>
</dbReference>
<dbReference type="InterPro" id="IPR036890">
    <property type="entry name" value="HATPase_C_sf"/>
</dbReference>
<name>A0A1R3T9V5_9BACT</name>
<dbReference type="CDD" id="cd00156">
    <property type="entry name" value="REC"/>
    <property type="match status" value="1"/>
</dbReference>
<evidence type="ECO:0000256" key="3">
    <source>
        <dbReference type="ARBA" id="ARBA00022553"/>
    </source>
</evidence>
<evidence type="ECO:0000259" key="8">
    <source>
        <dbReference type="PROSITE" id="PS50109"/>
    </source>
</evidence>
<keyword evidence="11" id="KW-1185">Reference proteome</keyword>
<evidence type="ECO:0000256" key="5">
    <source>
        <dbReference type="ARBA" id="ARBA00022777"/>
    </source>
</evidence>
<dbReference type="InterPro" id="IPR036641">
    <property type="entry name" value="HPT_dom_sf"/>
</dbReference>
<dbReference type="STRING" id="1642647.PSM36_2596"/>
<keyword evidence="5" id="KW-0418">Kinase</keyword>
<dbReference type="Gene3D" id="1.10.287.130">
    <property type="match status" value="1"/>
</dbReference>
<dbReference type="InterPro" id="IPR004358">
    <property type="entry name" value="Sig_transdc_His_kin-like_C"/>
</dbReference>
<dbReference type="SMART" id="SM00387">
    <property type="entry name" value="HATPase_c"/>
    <property type="match status" value="1"/>
</dbReference>
<sequence>MEQKKSPEQRVRIKIGLIFLVVILYFSGLFVYSYSLKKNMDLQKLEMDNSYKVLSQSNQLIVSIQQAQDVLNMYLSSPRRVLQQQYDSISSDISLQILNIKNMKPEKEQDVLLQDIDSLLQEKNRIVRRLTGLFRSQNPLTELDQKINSYDEIIQDSVIVITSTDTTKVVEETPKKGFWNRLRNVFDPQHTPDTTINIIRIEQEARSTSRVDTVMYADLKNITEEASKSYFTRIQGIEREVRELLVAEQNISLHISQLTNEFYNETIQIAWSGTENSEKLTQRIFRFAIVVGALSIFFILIIIFFIIDDLNKGQKARADLVKEKQLTEELIESRHKLLLSVSHDVKTPLSSMMGYMEMWDSEESDENKKRQLQSARNSGKHILNMLTNLLEFSRLQQNSAKLHYSQFNLIELMEDITRMFQPLTDEKSLDLKLENLASSPLYINTDYTVLKQILTNVVSNAVKYTLQGGVVIRLQNKGQLVFTVSDSGIGMDSNELPEIFKPFSRMQNPLKAEGSGFGMYVTKGLVDLLKGTIAVTSEKGKGTCVTITLPIRQVSGKDAPTGNGGNSLIPGSNNSVQKEIQFHKILLFEDDIALGNMIREYLVRNGYKVKLCSNPDDVNGFLRVISLFDIVFTDMQMTKITGADILREIRKRDSRIPVWLMTAHDDYSTERSLSEGFSGLIRKPIQMSGLADILSKEKKILDKEKKIPVEEEKNHTKRENIQQLEKMNSTDGGNALSEKFPQLSALFQEDEESIKDILGGFVGSATKDMDTLATYIEEGDFEKAQQLSHRIYPFFSQLDADHMCVVLRKMDRLRGEDESSYPNWKEELLKTVEEIRKFTVDISNNYLS</sequence>
<dbReference type="InterPro" id="IPR003594">
    <property type="entry name" value="HATPase_dom"/>
</dbReference>
<evidence type="ECO:0000256" key="2">
    <source>
        <dbReference type="ARBA" id="ARBA00012438"/>
    </source>
</evidence>
<accession>A0A1R3T9V5</accession>
<keyword evidence="7" id="KW-0812">Transmembrane</keyword>
<feature type="domain" description="Histidine kinase" evidence="8">
    <location>
        <begin position="340"/>
        <end position="553"/>
    </location>
</feature>
<dbReference type="RefSeq" id="WP_076931248.1">
    <property type="nucleotide sequence ID" value="NZ_LT605205.1"/>
</dbReference>
<feature type="transmembrane region" description="Helical" evidence="7">
    <location>
        <begin position="15"/>
        <end position="34"/>
    </location>
</feature>
<feature type="domain" description="Response regulatory" evidence="9">
    <location>
        <begin position="584"/>
        <end position="698"/>
    </location>
</feature>
<dbReference type="GO" id="GO:0000155">
    <property type="term" value="F:phosphorelay sensor kinase activity"/>
    <property type="evidence" value="ECO:0007669"/>
    <property type="project" value="InterPro"/>
</dbReference>
<dbReference type="InterPro" id="IPR001789">
    <property type="entry name" value="Sig_transdc_resp-reg_receiver"/>
</dbReference>
<dbReference type="InterPro" id="IPR005467">
    <property type="entry name" value="His_kinase_dom"/>
</dbReference>
<evidence type="ECO:0000256" key="4">
    <source>
        <dbReference type="ARBA" id="ARBA00022679"/>
    </source>
</evidence>
<evidence type="ECO:0000313" key="11">
    <source>
        <dbReference type="Proteomes" id="UP000187464"/>
    </source>
</evidence>
<proteinExistence type="predicted"/>
<dbReference type="PRINTS" id="PR00344">
    <property type="entry name" value="BCTRLSENSOR"/>
</dbReference>